<accession>A0A6V7HIE6</accession>
<comment type="caution">
    <text evidence="1">The sequence shown here is derived from an EMBL/GenBank/DDBJ whole genome shotgun (WGS) entry which is preliminary data.</text>
</comment>
<proteinExistence type="predicted"/>
<gene>
    <name evidence="1" type="ORF">MHI_LOCUS805246</name>
</gene>
<evidence type="ECO:0000313" key="2">
    <source>
        <dbReference type="Proteomes" id="UP000752696"/>
    </source>
</evidence>
<evidence type="ECO:0000313" key="1">
    <source>
        <dbReference type="EMBL" id="CAD1478603.1"/>
    </source>
</evidence>
<dbReference type="Proteomes" id="UP000752696">
    <property type="component" value="Unassembled WGS sequence"/>
</dbReference>
<dbReference type="EMBL" id="CAJDYZ010010878">
    <property type="protein sequence ID" value="CAD1478603.1"/>
    <property type="molecule type" value="Genomic_DNA"/>
</dbReference>
<feature type="non-terminal residue" evidence="1">
    <location>
        <position position="34"/>
    </location>
</feature>
<sequence>PYQSTPLELSHYNISPHQSTSLELLPILQYHNVK</sequence>
<dbReference type="AlphaFoldDB" id="A0A6V7HIE6"/>
<keyword evidence="2" id="KW-1185">Reference proteome</keyword>
<protein>
    <submittedName>
        <fullName evidence="1">Uncharacterized protein</fullName>
    </submittedName>
</protein>
<organism evidence="1 2">
    <name type="scientific">Heterotrigona itama</name>
    <dbReference type="NCBI Taxonomy" id="395501"/>
    <lineage>
        <taxon>Eukaryota</taxon>
        <taxon>Metazoa</taxon>
        <taxon>Ecdysozoa</taxon>
        <taxon>Arthropoda</taxon>
        <taxon>Hexapoda</taxon>
        <taxon>Insecta</taxon>
        <taxon>Pterygota</taxon>
        <taxon>Neoptera</taxon>
        <taxon>Endopterygota</taxon>
        <taxon>Hymenoptera</taxon>
        <taxon>Apocrita</taxon>
        <taxon>Aculeata</taxon>
        <taxon>Apoidea</taxon>
        <taxon>Anthophila</taxon>
        <taxon>Apidae</taxon>
        <taxon>Heterotrigona</taxon>
    </lineage>
</organism>
<name>A0A6V7HIE6_9HYME</name>
<feature type="non-terminal residue" evidence="1">
    <location>
        <position position="1"/>
    </location>
</feature>
<reference evidence="1" key="1">
    <citation type="submission" date="2020-07" db="EMBL/GenBank/DDBJ databases">
        <authorList>
            <person name="Nazaruddin N."/>
        </authorList>
    </citation>
    <scope>NUCLEOTIDE SEQUENCE</scope>
</reference>